<dbReference type="Pfam" id="PF10456">
    <property type="entry name" value="BAR_3_WASP_bdg"/>
    <property type="match status" value="1"/>
</dbReference>
<keyword evidence="3" id="KW-1185">Reference proteome</keyword>
<reference evidence="3" key="2">
    <citation type="journal article" date="2013" name="Nat. Commun.">
        <title>Genome of the Chinese tree shrew.</title>
        <authorList>
            <person name="Fan Y."/>
            <person name="Huang Z.Y."/>
            <person name="Cao C.C."/>
            <person name="Chen C.S."/>
            <person name="Chen Y.X."/>
            <person name="Fan D.D."/>
            <person name="He J."/>
            <person name="Hou H.L."/>
            <person name="Hu L."/>
            <person name="Hu X.T."/>
            <person name="Jiang X.T."/>
            <person name="Lai R."/>
            <person name="Lang Y.S."/>
            <person name="Liang B."/>
            <person name="Liao S.G."/>
            <person name="Mu D."/>
            <person name="Ma Y.Y."/>
            <person name="Niu Y.Y."/>
            <person name="Sun X.Q."/>
            <person name="Xia J.Q."/>
            <person name="Xiao J."/>
            <person name="Xiong Z.Q."/>
            <person name="Xu L."/>
            <person name="Yang L."/>
            <person name="Zhang Y."/>
            <person name="Zhao W."/>
            <person name="Zhao X.D."/>
            <person name="Zheng Y.T."/>
            <person name="Zhou J.M."/>
            <person name="Zhu Y.B."/>
            <person name="Zhang G.J."/>
            <person name="Wang J."/>
            <person name="Yao Y.G."/>
        </authorList>
    </citation>
    <scope>NUCLEOTIDE SEQUENCE [LARGE SCALE GENOMIC DNA]</scope>
</reference>
<evidence type="ECO:0000259" key="1">
    <source>
        <dbReference type="Pfam" id="PF10456"/>
    </source>
</evidence>
<dbReference type="Proteomes" id="UP000011518">
    <property type="component" value="Unassembled WGS sequence"/>
</dbReference>
<dbReference type="GO" id="GO:0006897">
    <property type="term" value="P:endocytosis"/>
    <property type="evidence" value="ECO:0007669"/>
    <property type="project" value="TreeGrafter"/>
</dbReference>
<dbReference type="InParanoid" id="L8Y9D3"/>
<dbReference type="EMBL" id="KB364333">
    <property type="protein sequence ID" value="ELV12867.1"/>
    <property type="molecule type" value="Genomic_DNA"/>
</dbReference>
<dbReference type="GO" id="GO:0016197">
    <property type="term" value="P:endosomal transport"/>
    <property type="evidence" value="ECO:0007669"/>
    <property type="project" value="TreeGrafter"/>
</dbReference>
<protein>
    <submittedName>
        <fullName evidence="2">Sorting nexin-18</fullName>
    </submittedName>
</protein>
<dbReference type="GO" id="GO:0097320">
    <property type="term" value="P:plasma membrane tubulation"/>
    <property type="evidence" value="ECO:0007669"/>
    <property type="project" value="TreeGrafter"/>
</dbReference>
<reference evidence="3" key="1">
    <citation type="submission" date="2012-07" db="EMBL/GenBank/DDBJ databases">
        <title>Genome of the Chinese tree shrew, a rising model animal genetically related to primates.</title>
        <authorList>
            <person name="Zhang G."/>
            <person name="Fan Y."/>
            <person name="Yao Y."/>
            <person name="Huang Z."/>
        </authorList>
    </citation>
    <scope>NUCLEOTIDE SEQUENCE [LARGE SCALE GENOMIC DNA]</scope>
</reference>
<accession>L8Y9D3</accession>
<sequence length="69" mass="7892">MDLLALYQSHLANFPDIIHIQKGALTKVNESRQHVEEGKMEVQKADGIQDHCNTISFTTLAEIHHFHQI</sequence>
<dbReference type="GO" id="GO:0036089">
    <property type="term" value="P:cleavage furrow formation"/>
    <property type="evidence" value="ECO:0007669"/>
    <property type="project" value="TreeGrafter"/>
</dbReference>
<dbReference type="PANTHER" id="PTHR45827:SF4">
    <property type="entry name" value="SORTING NEXIN-18"/>
    <property type="match status" value="1"/>
</dbReference>
<dbReference type="InterPro" id="IPR027267">
    <property type="entry name" value="AH/BAR_dom_sf"/>
</dbReference>
<dbReference type="GO" id="GO:0035091">
    <property type="term" value="F:phosphatidylinositol binding"/>
    <property type="evidence" value="ECO:0007669"/>
    <property type="project" value="TreeGrafter"/>
</dbReference>
<evidence type="ECO:0000313" key="3">
    <source>
        <dbReference type="Proteomes" id="UP000011518"/>
    </source>
</evidence>
<name>L8Y9D3_TUPCH</name>
<dbReference type="PANTHER" id="PTHR45827">
    <property type="entry name" value="SORTING NEXIN"/>
    <property type="match status" value="1"/>
</dbReference>
<dbReference type="AlphaFoldDB" id="L8Y9D3"/>
<gene>
    <name evidence="2" type="ORF">TREES_T100009464</name>
</gene>
<dbReference type="STRING" id="246437.L8Y9D3"/>
<dbReference type="GO" id="GO:0031410">
    <property type="term" value="C:cytoplasmic vesicle"/>
    <property type="evidence" value="ECO:0007669"/>
    <property type="project" value="TreeGrafter"/>
</dbReference>
<organism evidence="2 3">
    <name type="scientific">Tupaia chinensis</name>
    <name type="common">Chinese tree shrew</name>
    <name type="synonym">Tupaia belangeri chinensis</name>
    <dbReference type="NCBI Taxonomy" id="246437"/>
    <lineage>
        <taxon>Eukaryota</taxon>
        <taxon>Metazoa</taxon>
        <taxon>Chordata</taxon>
        <taxon>Craniata</taxon>
        <taxon>Vertebrata</taxon>
        <taxon>Euteleostomi</taxon>
        <taxon>Mammalia</taxon>
        <taxon>Eutheria</taxon>
        <taxon>Euarchontoglires</taxon>
        <taxon>Scandentia</taxon>
        <taxon>Tupaiidae</taxon>
        <taxon>Tupaia</taxon>
    </lineage>
</organism>
<dbReference type="GO" id="GO:0005886">
    <property type="term" value="C:plasma membrane"/>
    <property type="evidence" value="ECO:0007669"/>
    <property type="project" value="TreeGrafter"/>
</dbReference>
<feature type="domain" description="Sorting nexin protein WASP-binding" evidence="1">
    <location>
        <begin position="1"/>
        <end position="68"/>
    </location>
</feature>
<evidence type="ECO:0000313" key="2">
    <source>
        <dbReference type="EMBL" id="ELV12867.1"/>
    </source>
</evidence>
<dbReference type="Gene3D" id="1.20.1270.60">
    <property type="entry name" value="Arfaptin homology (AH) domain/BAR domain"/>
    <property type="match status" value="1"/>
</dbReference>
<proteinExistence type="predicted"/>
<dbReference type="InterPro" id="IPR019497">
    <property type="entry name" value="Sorting_nexin_WASP-bd-dom"/>
</dbReference>